<feature type="transmembrane region" description="Helical" evidence="6">
    <location>
        <begin position="407"/>
        <end position="426"/>
    </location>
</feature>
<feature type="transmembrane region" description="Helical" evidence="6">
    <location>
        <begin position="353"/>
        <end position="377"/>
    </location>
</feature>
<dbReference type="CDD" id="cd13124">
    <property type="entry name" value="MATE_SpoVB_like"/>
    <property type="match status" value="1"/>
</dbReference>
<evidence type="ECO:0000256" key="2">
    <source>
        <dbReference type="ARBA" id="ARBA00022475"/>
    </source>
</evidence>
<feature type="transmembrane region" description="Helical" evidence="6">
    <location>
        <begin position="85"/>
        <end position="107"/>
    </location>
</feature>
<accession>A0A916VCV7</accession>
<dbReference type="InterPro" id="IPR050833">
    <property type="entry name" value="Poly_Biosynth_Transport"/>
</dbReference>
<dbReference type="Proteomes" id="UP000613208">
    <property type="component" value="Unassembled WGS sequence"/>
</dbReference>
<evidence type="ECO:0000256" key="6">
    <source>
        <dbReference type="SAM" id="Phobius"/>
    </source>
</evidence>
<name>A0A916VCV7_9FIRM</name>
<feature type="transmembrane region" description="Helical" evidence="6">
    <location>
        <begin position="42"/>
        <end position="64"/>
    </location>
</feature>
<dbReference type="PIRSF" id="PIRSF038958">
    <property type="entry name" value="PG_synth_SpoVB"/>
    <property type="match status" value="1"/>
</dbReference>
<protein>
    <submittedName>
        <fullName evidence="7">Stage V sporulation protein B</fullName>
    </submittedName>
</protein>
<dbReference type="PANTHER" id="PTHR30250">
    <property type="entry name" value="PST FAMILY PREDICTED COLANIC ACID TRANSPORTER"/>
    <property type="match status" value="1"/>
</dbReference>
<organism evidence="7 8">
    <name type="scientific">Anaerostipes butyraticus</name>
    <dbReference type="NCBI Taxonomy" id="645466"/>
    <lineage>
        <taxon>Bacteria</taxon>
        <taxon>Bacillati</taxon>
        <taxon>Bacillota</taxon>
        <taxon>Clostridia</taxon>
        <taxon>Lachnospirales</taxon>
        <taxon>Lachnospiraceae</taxon>
        <taxon>Anaerostipes</taxon>
    </lineage>
</organism>
<keyword evidence="2" id="KW-1003">Cell membrane</keyword>
<sequence length="433" mass="47536">MKKASPFIHGTLVLTAANLFSRFIGFYNRIFLAGLIGAHQMGIYQMIFPIYLVGFSLCFQGFQTALSNMTASLRAKGLEGDAKKILSVTVCFTVMLSILFAAVIFIFAEAICQTFFHEDDCIPCLRIAVFALPFVGIKSCIHGYSLGAGTSSLPALSLCIEQISRVASIFLISVTFYAELPAGAILAVLGMVIGEFVSFVFTILSFYFRQKDSVSSIYTRQSLFHQLLSLGMPLTGNALSVTLLQSVESILIPLMLTRFYGNQHTAIETYGILNGMALPFILFPSTMTNSLSVMLLPKISAAKADGSEKTLRRASRYPVIFCLLLGLLGFFGFFTLGPWIGRLVFQSGECGTYLRLLSFLCPFLYISGTLSSILNGLGETKTTFLHNGLSLTLRIFFILFAVPRQGIYGYLFGLTAGSILQVLLNFRHLKQVL</sequence>
<feature type="transmembrane region" description="Helical" evidence="6">
    <location>
        <begin position="12"/>
        <end position="36"/>
    </location>
</feature>
<comment type="subcellular location">
    <subcellularLocation>
        <location evidence="1">Cell membrane</location>
        <topology evidence="1">Multi-pass membrane protein</topology>
    </subcellularLocation>
</comment>
<evidence type="ECO:0000313" key="8">
    <source>
        <dbReference type="Proteomes" id="UP000613208"/>
    </source>
</evidence>
<dbReference type="AlphaFoldDB" id="A0A916VCV7"/>
<evidence type="ECO:0000256" key="5">
    <source>
        <dbReference type="ARBA" id="ARBA00023136"/>
    </source>
</evidence>
<dbReference type="PANTHER" id="PTHR30250:SF24">
    <property type="entry name" value="STAGE V SPORULATION PROTEIN B"/>
    <property type="match status" value="1"/>
</dbReference>
<dbReference type="InterPro" id="IPR002797">
    <property type="entry name" value="Polysacc_synth"/>
</dbReference>
<evidence type="ECO:0000256" key="4">
    <source>
        <dbReference type="ARBA" id="ARBA00022989"/>
    </source>
</evidence>
<dbReference type="EMBL" id="BLYI01000043">
    <property type="protein sequence ID" value="GFO85614.1"/>
    <property type="molecule type" value="Genomic_DNA"/>
</dbReference>
<dbReference type="GO" id="GO:0005886">
    <property type="term" value="C:plasma membrane"/>
    <property type="evidence" value="ECO:0007669"/>
    <property type="project" value="UniProtKB-SubCell"/>
</dbReference>
<evidence type="ECO:0000256" key="1">
    <source>
        <dbReference type="ARBA" id="ARBA00004651"/>
    </source>
</evidence>
<evidence type="ECO:0000313" key="7">
    <source>
        <dbReference type="EMBL" id="GFO85614.1"/>
    </source>
</evidence>
<keyword evidence="8" id="KW-1185">Reference proteome</keyword>
<keyword evidence="5 6" id="KW-0472">Membrane</keyword>
<keyword evidence="3 6" id="KW-0812">Transmembrane</keyword>
<feature type="transmembrane region" description="Helical" evidence="6">
    <location>
        <begin position="317"/>
        <end position="341"/>
    </location>
</feature>
<feature type="transmembrane region" description="Helical" evidence="6">
    <location>
        <begin position="184"/>
        <end position="207"/>
    </location>
</feature>
<gene>
    <name evidence="7" type="primary">spoVB_2</name>
    <name evidence="7" type="ORF">ANBU17_19610</name>
</gene>
<evidence type="ECO:0000256" key="3">
    <source>
        <dbReference type="ARBA" id="ARBA00022692"/>
    </source>
</evidence>
<keyword evidence="4 6" id="KW-1133">Transmembrane helix</keyword>
<proteinExistence type="predicted"/>
<feature type="transmembrane region" description="Helical" evidence="6">
    <location>
        <begin position="384"/>
        <end position="401"/>
    </location>
</feature>
<dbReference type="InterPro" id="IPR024923">
    <property type="entry name" value="PG_synth_SpoVB"/>
</dbReference>
<reference evidence="7" key="1">
    <citation type="submission" date="2020-06" db="EMBL/GenBank/DDBJ databases">
        <title>Characterization of fructooligosaccharide metabolism and fructooligosaccharide-degrading enzymes in human commensal butyrate producers.</title>
        <authorList>
            <person name="Tanno H."/>
            <person name="Fujii T."/>
            <person name="Hirano K."/>
            <person name="Maeno S."/>
            <person name="Tonozuka T."/>
            <person name="Sakamoto M."/>
            <person name="Ohkuma M."/>
            <person name="Tochio T."/>
            <person name="Endo A."/>
        </authorList>
    </citation>
    <scope>NUCLEOTIDE SEQUENCE</scope>
    <source>
        <strain evidence="7">JCM 17466</strain>
    </source>
</reference>
<dbReference type="RefSeq" id="WP_201311314.1">
    <property type="nucleotide sequence ID" value="NZ_BLYI01000043.1"/>
</dbReference>
<dbReference type="Pfam" id="PF01943">
    <property type="entry name" value="Polysacc_synt"/>
    <property type="match status" value="1"/>
</dbReference>
<comment type="caution">
    <text evidence="7">The sequence shown here is derived from an EMBL/GenBank/DDBJ whole genome shotgun (WGS) entry which is preliminary data.</text>
</comment>